<accession>Q0I223</accession>
<proteinExistence type="predicted"/>
<reference evidence="1" key="1">
    <citation type="submission" date="2006-08" db="EMBL/GenBank/DDBJ databases">
        <title>Complete genome sequence of Haemophilus somnus 129PT.</title>
        <authorList>
            <person name="Copeland A."/>
            <person name="Lucas S."/>
            <person name="Lapidus A."/>
            <person name="Barry K."/>
            <person name="Glavina del Rio T."/>
            <person name="Hammon N."/>
            <person name="Dalin E."/>
            <person name="Tice H."/>
            <person name="Pitluck S."/>
            <person name="Brettin T.S."/>
            <person name="Bruce D."/>
            <person name="Challacombe J.F."/>
            <person name="Chertkov O."/>
            <person name="Detter J.C."/>
            <person name="Gilna P."/>
            <person name="Han S."/>
            <person name="Misra M."/>
            <person name="Tapia R."/>
            <person name="Thayer N.N."/>
            <person name="Xie G."/>
            <person name="Inzana T.J."/>
            <person name="Duncan A.J."/>
            <person name="Siddaramppa S."/>
            <person name="Richardson P."/>
        </authorList>
    </citation>
    <scope>NUCLEOTIDE SEQUENCE</scope>
    <source>
        <strain evidence="1">129PT</strain>
    </source>
</reference>
<dbReference type="KEGG" id="hso:HS_0529"/>
<dbReference type="AlphaFoldDB" id="Q0I223"/>
<name>Q0I223_HISS1</name>
<dbReference type="HOGENOM" id="CLU_2633142_0_0_6"/>
<organism evidence="1">
    <name type="scientific">Histophilus somni (strain 129Pt)</name>
    <name type="common">Haemophilus somnus</name>
    <dbReference type="NCBI Taxonomy" id="205914"/>
    <lineage>
        <taxon>Bacteria</taxon>
        <taxon>Pseudomonadati</taxon>
        <taxon>Pseudomonadota</taxon>
        <taxon>Gammaproteobacteria</taxon>
        <taxon>Pasteurellales</taxon>
        <taxon>Pasteurellaceae</taxon>
        <taxon>Histophilus</taxon>
    </lineage>
</organism>
<evidence type="ECO:0000313" key="1">
    <source>
        <dbReference type="EMBL" id="ABI24806.1"/>
    </source>
</evidence>
<gene>
    <name evidence="1" type="ordered locus">HS_0529</name>
</gene>
<protein>
    <submittedName>
        <fullName evidence="1">Uncharacterized protein</fullName>
    </submittedName>
</protein>
<dbReference type="EMBL" id="CP000436">
    <property type="protein sequence ID" value="ABI24806.1"/>
    <property type="molecule type" value="Genomic_DNA"/>
</dbReference>
<sequence length="77" mass="9164">MLNQINKLNDFHSFRTNLMLERLEETEAQITLLRRYVENDEDKTVNHGLSLLQDSLNHLLQAIRLNPDFEKKRGKDE</sequence>